<name>A0A0J6W242_9MYCO</name>
<comment type="caution">
    <text evidence="1">The sequence shown here is derived from an EMBL/GenBank/DDBJ whole genome shotgun (WGS) entry which is preliminary data.</text>
</comment>
<evidence type="ECO:0008006" key="3">
    <source>
        <dbReference type="Google" id="ProtNLM"/>
    </source>
</evidence>
<evidence type="ECO:0000313" key="2">
    <source>
        <dbReference type="Proteomes" id="UP000036313"/>
    </source>
</evidence>
<dbReference type="AlphaFoldDB" id="A0A0J6W242"/>
<dbReference type="EMBL" id="JYNU01000015">
    <property type="protein sequence ID" value="KMO75808.1"/>
    <property type="molecule type" value="Genomic_DNA"/>
</dbReference>
<evidence type="ECO:0000313" key="1">
    <source>
        <dbReference type="EMBL" id="KMO75808.1"/>
    </source>
</evidence>
<sequence length="175" mass="18060">MGANGEAGIPVLDPPVPAGPSAAIRDRLDDPRVADALTTLLEHADLLAVLVSGLDAFVRRGDDITANLTSALGEFKGQSVELSQLSASLSQLSGGLVHAAPALTTLLRSPLTEPAGAEVIAALGEAMVSARRSAPPAPRGVRGLWKAVRGAAKDPDVTRGVVYLIEMARIFGRRV</sequence>
<dbReference type="Proteomes" id="UP000036313">
    <property type="component" value="Unassembled WGS sequence"/>
</dbReference>
<dbReference type="InterPro" id="IPR012440">
    <property type="entry name" value="DUF1641"/>
</dbReference>
<reference evidence="1 2" key="1">
    <citation type="journal article" date="2015" name="Genome Biol. Evol.">
        <title>Characterization of Three Mycobacterium spp. with Potential Use in Bioremediation by Genome Sequencing and Comparative Genomics.</title>
        <authorList>
            <person name="Das S."/>
            <person name="Pettersson B.M."/>
            <person name="Behra P.R."/>
            <person name="Ramesh M."/>
            <person name="Dasgupta S."/>
            <person name="Bhattacharya A."/>
            <person name="Kirsebom L.A."/>
        </authorList>
    </citation>
    <scope>NUCLEOTIDE SEQUENCE [LARGE SCALE GENOMIC DNA]</scope>
    <source>
        <strain evidence="1 2">DSM 44075</strain>
    </source>
</reference>
<organism evidence="1 2">
    <name type="scientific">Mycolicibacterium obuense</name>
    <dbReference type="NCBI Taxonomy" id="1807"/>
    <lineage>
        <taxon>Bacteria</taxon>
        <taxon>Bacillati</taxon>
        <taxon>Actinomycetota</taxon>
        <taxon>Actinomycetes</taxon>
        <taxon>Mycobacteriales</taxon>
        <taxon>Mycobacteriaceae</taxon>
        <taxon>Mycolicibacterium</taxon>
    </lineage>
</organism>
<accession>A0A0J6W242</accession>
<dbReference type="Pfam" id="PF07849">
    <property type="entry name" value="DUF1641"/>
    <property type="match status" value="1"/>
</dbReference>
<protein>
    <recommendedName>
        <fullName evidence="3">DUF1641 domain-containing protein</fullName>
    </recommendedName>
</protein>
<dbReference type="PATRIC" id="fig|1807.14.peg.2921"/>
<proteinExistence type="predicted"/>
<dbReference type="RefSeq" id="WP_053079372.1">
    <property type="nucleotide sequence ID" value="NZ_JYNU01000015.1"/>
</dbReference>
<gene>
    <name evidence="1" type="ORF">MOBUDSM44075_02897</name>
</gene>